<proteinExistence type="predicted"/>
<dbReference type="GO" id="GO:0042981">
    <property type="term" value="P:regulation of apoptotic process"/>
    <property type="evidence" value="ECO:0007669"/>
    <property type="project" value="InterPro"/>
</dbReference>
<evidence type="ECO:0000313" key="3">
    <source>
        <dbReference type="Proteomes" id="UP000596742"/>
    </source>
</evidence>
<evidence type="ECO:0000313" key="2">
    <source>
        <dbReference type="EMBL" id="VDI77889.1"/>
    </source>
</evidence>
<organism evidence="2 3">
    <name type="scientific">Mytilus galloprovincialis</name>
    <name type="common">Mediterranean mussel</name>
    <dbReference type="NCBI Taxonomy" id="29158"/>
    <lineage>
        <taxon>Eukaryota</taxon>
        <taxon>Metazoa</taxon>
        <taxon>Spiralia</taxon>
        <taxon>Lophotrochozoa</taxon>
        <taxon>Mollusca</taxon>
        <taxon>Bivalvia</taxon>
        <taxon>Autobranchia</taxon>
        <taxon>Pteriomorphia</taxon>
        <taxon>Mytilida</taxon>
        <taxon>Mytiloidea</taxon>
        <taxon>Mytilidae</taxon>
        <taxon>Mytilinae</taxon>
        <taxon>Mytilus</taxon>
    </lineage>
</organism>
<name>A0A8B6HDA3_MYTGA</name>
<dbReference type="InterPro" id="IPR001315">
    <property type="entry name" value="CARD"/>
</dbReference>
<dbReference type="InterPro" id="IPR011029">
    <property type="entry name" value="DEATH-like_dom_sf"/>
</dbReference>
<dbReference type="CDD" id="cd01671">
    <property type="entry name" value="CARD"/>
    <property type="match status" value="1"/>
</dbReference>
<dbReference type="Gene3D" id="1.10.533.10">
    <property type="entry name" value="Death Domain, Fas"/>
    <property type="match status" value="1"/>
</dbReference>
<accession>A0A8B6HDA3</accession>
<protein>
    <recommendedName>
        <fullName evidence="1">CARD domain-containing protein</fullName>
    </recommendedName>
</protein>
<dbReference type="SUPFAM" id="SSF47986">
    <property type="entry name" value="DEATH domain"/>
    <property type="match status" value="1"/>
</dbReference>
<keyword evidence="3" id="KW-1185">Reference proteome</keyword>
<sequence length="92" mass="10742">MSNDDGKKIESGKTPQEKNRTLIDMLLRKKEQGFIEFLKALRKDQVYADLADQIEKTVKLQAQIWQPFVNAWNKINVKKFSEKNCTRQGKNS</sequence>
<gene>
    <name evidence="2" type="ORF">MGAL_10B037775</name>
</gene>
<comment type="caution">
    <text evidence="2">The sequence shown here is derived from an EMBL/GenBank/DDBJ whole genome shotgun (WGS) entry which is preliminary data.</text>
</comment>
<dbReference type="PROSITE" id="PS50209">
    <property type="entry name" value="CARD"/>
    <property type="match status" value="1"/>
</dbReference>
<feature type="domain" description="CARD" evidence="1">
    <location>
        <begin position="1"/>
        <end position="43"/>
    </location>
</feature>
<reference evidence="2" key="1">
    <citation type="submission" date="2018-11" db="EMBL/GenBank/DDBJ databases">
        <authorList>
            <person name="Alioto T."/>
            <person name="Alioto T."/>
        </authorList>
    </citation>
    <scope>NUCLEOTIDE SEQUENCE</scope>
</reference>
<dbReference type="AlphaFoldDB" id="A0A8B6HDA3"/>
<dbReference type="EMBL" id="UYJE01009907">
    <property type="protein sequence ID" value="VDI77889.1"/>
    <property type="molecule type" value="Genomic_DNA"/>
</dbReference>
<dbReference type="Proteomes" id="UP000596742">
    <property type="component" value="Unassembled WGS sequence"/>
</dbReference>
<dbReference type="Pfam" id="PF00619">
    <property type="entry name" value="CARD"/>
    <property type="match status" value="1"/>
</dbReference>
<evidence type="ECO:0000259" key="1">
    <source>
        <dbReference type="PROSITE" id="PS50209"/>
    </source>
</evidence>